<dbReference type="SUPFAM" id="SSF46689">
    <property type="entry name" value="Homeodomain-like"/>
    <property type="match status" value="1"/>
</dbReference>
<gene>
    <name evidence="8" type="ORF">NE237_032613</name>
</gene>
<accession>A0A9Q0L3T9</accession>
<evidence type="ECO:0000313" key="9">
    <source>
        <dbReference type="Proteomes" id="UP001141806"/>
    </source>
</evidence>
<dbReference type="CDD" id="cd00167">
    <property type="entry name" value="SANT"/>
    <property type="match status" value="2"/>
</dbReference>
<keyword evidence="2" id="KW-0677">Repeat</keyword>
<protein>
    <submittedName>
        <fullName evidence="8">Uncharacterized protein</fullName>
    </submittedName>
</protein>
<keyword evidence="9" id="KW-1185">Reference proteome</keyword>
<comment type="subcellular location">
    <subcellularLocation>
        <location evidence="1">Nucleus</location>
    </subcellularLocation>
</comment>
<dbReference type="PROSITE" id="PS50090">
    <property type="entry name" value="MYB_LIKE"/>
    <property type="match status" value="2"/>
</dbReference>
<evidence type="ECO:0000313" key="8">
    <source>
        <dbReference type="EMBL" id="KAJ4981776.1"/>
    </source>
</evidence>
<dbReference type="Proteomes" id="UP001141806">
    <property type="component" value="Unassembled WGS sequence"/>
</dbReference>
<dbReference type="GO" id="GO:0003677">
    <property type="term" value="F:DNA binding"/>
    <property type="evidence" value="ECO:0007669"/>
    <property type="project" value="UniProtKB-KW"/>
</dbReference>
<dbReference type="InterPro" id="IPR009057">
    <property type="entry name" value="Homeodomain-like_sf"/>
</dbReference>
<dbReference type="PROSITE" id="PS51294">
    <property type="entry name" value="HTH_MYB"/>
    <property type="match status" value="2"/>
</dbReference>
<dbReference type="OrthoDB" id="2143914at2759"/>
<comment type="caution">
    <text evidence="8">The sequence shown here is derived from an EMBL/GenBank/DDBJ whole genome shotgun (WGS) entry which is preliminary data.</text>
</comment>
<dbReference type="GO" id="GO:0005634">
    <property type="term" value="C:nucleus"/>
    <property type="evidence" value="ECO:0007669"/>
    <property type="project" value="UniProtKB-SubCell"/>
</dbReference>
<evidence type="ECO:0000256" key="2">
    <source>
        <dbReference type="ARBA" id="ARBA00022737"/>
    </source>
</evidence>
<name>A0A9Q0L3T9_9MAGN</name>
<dbReference type="InterPro" id="IPR017930">
    <property type="entry name" value="Myb_dom"/>
</dbReference>
<reference evidence="8" key="1">
    <citation type="journal article" date="2023" name="Plant J.">
        <title>The genome of the king protea, Protea cynaroides.</title>
        <authorList>
            <person name="Chang J."/>
            <person name="Duong T.A."/>
            <person name="Schoeman C."/>
            <person name="Ma X."/>
            <person name="Roodt D."/>
            <person name="Barker N."/>
            <person name="Li Z."/>
            <person name="Van de Peer Y."/>
            <person name="Mizrachi E."/>
        </authorList>
    </citation>
    <scope>NUCLEOTIDE SEQUENCE</scope>
    <source>
        <tissue evidence="8">Young leaves</tissue>
    </source>
</reference>
<evidence type="ECO:0000259" key="6">
    <source>
        <dbReference type="PROSITE" id="PS50090"/>
    </source>
</evidence>
<dbReference type="PANTHER" id="PTHR10641:SF1418">
    <property type="entry name" value="MYB-RELATED TRANSCRIPTION FACTOR"/>
    <property type="match status" value="1"/>
</dbReference>
<evidence type="ECO:0000259" key="7">
    <source>
        <dbReference type="PROSITE" id="PS51294"/>
    </source>
</evidence>
<evidence type="ECO:0000256" key="5">
    <source>
        <dbReference type="SAM" id="MobiDB-lite"/>
    </source>
</evidence>
<keyword evidence="3" id="KW-0238">DNA-binding</keyword>
<dbReference type="PANTHER" id="PTHR10641">
    <property type="entry name" value="MYB FAMILY TRANSCRIPTION FACTOR"/>
    <property type="match status" value="1"/>
</dbReference>
<feature type="domain" description="HTH myb-type" evidence="7">
    <location>
        <begin position="62"/>
        <end position="116"/>
    </location>
</feature>
<dbReference type="EMBL" id="JAMYWD010000001">
    <property type="protein sequence ID" value="KAJ4981776.1"/>
    <property type="molecule type" value="Genomic_DNA"/>
</dbReference>
<feature type="domain" description="Myb-like" evidence="6">
    <location>
        <begin position="62"/>
        <end position="112"/>
    </location>
</feature>
<keyword evidence="4" id="KW-0539">Nucleus</keyword>
<evidence type="ECO:0000256" key="3">
    <source>
        <dbReference type="ARBA" id="ARBA00023125"/>
    </source>
</evidence>
<feature type="domain" description="Myb-like" evidence="6">
    <location>
        <begin position="9"/>
        <end position="61"/>
    </location>
</feature>
<proteinExistence type="predicted"/>
<dbReference type="AlphaFoldDB" id="A0A9Q0L3T9"/>
<dbReference type="Pfam" id="PF00249">
    <property type="entry name" value="Myb_DNA-binding"/>
    <property type="match status" value="2"/>
</dbReference>
<feature type="domain" description="HTH myb-type" evidence="7">
    <location>
        <begin position="9"/>
        <end position="61"/>
    </location>
</feature>
<dbReference type="SMART" id="SM00717">
    <property type="entry name" value="SANT"/>
    <property type="match status" value="2"/>
</dbReference>
<dbReference type="InterPro" id="IPR001005">
    <property type="entry name" value="SANT/Myb"/>
</dbReference>
<evidence type="ECO:0000256" key="4">
    <source>
        <dbReference type="ARBA" id="ARBA00023242"/>
    </source>
</evidence>
<dbReference type="Gene3D" id="1.10.10.60">
    <property type="entry name" value="Homeodomain-like"/>
    <property type="match status" value="2"/>
</dbReference>
<feature type="region of interest" description="Disordered" evidence="5">
    <location>
        <begin position="112"/>
        <end position="164"/>
    </location>
</feature>
<sequence length="258" mass="29571">MVRTICCEKTGLKKGAWTPEEDKKLVAYVTRYGLWNWREIPKYAGLSRCGKSCRLRWLNYLRPNIKRGNYSKEEEEIIINMHQALGNKWAAIAAKLPGRTDNEIKNHWHTNLKKRLKQESKPAHTSEGGSECEDNNKQESEPSTLLPNSPSLQTSENSPLSPVPCLSDFSSSSSDFMVETSTNWMADEYAVSSDKIAEVLSGDFWTEPYVAENSYIQENFPETLAYPEILFPLSPISLEESLRTYGFCEDIDYMEWFN</sequence>
<feature type="compositionally biased region" description="Polar residues" evidence="5">
    <location>
        <begin position="141"/>
        <end position="160"/>
    </location>
</feature>
<organism evidence="8 9">
    <name type="scientific">Protea cynaroides</name>
    <dbReference type="NCBI Taxonomy" id="273540"/>
    <lineage>
        <taxon>Eukaryota</taxon>
        <taxon>Viridiplantae</taxon>
        <taxon>Streptophyta</taxon>
        <taxon>Embryophyta</taxon>
        <taxon>Tracheophyta</taxon>
        <taxon>Spermatophyta</taxon>
        <taxon>Magnoliopsida</taxon>
        <taxon>Proteales</taxon>
        <taxon>Proteaceae</taxon>
        <taxon>Protea</taxon>
    </lineage>
</organism>
<dbReference type="FunFam" id="1.10.10.60:FF:000001">
    <property type="entry name" value="MYB-related transcription factor"/>
    <property type="match status" value="1"/>
</dbReference>
<evidence type="ECO:0000256" key="1">
    <source>
        <dbReference type="ARBA" id="ARBA00004123"/>
    </source>
</evidence>
<dbReference type="InterPro" id="IPR015495">
    <property type="entry name" value="Myb_TF_plants"/>
</dbReference>